<evidence type="ECO:0000313" key="3">
    <source>
        <dbReference type="Proteomes" id="UP000799772"/>
    </source>
</evidence>
<reference evidence="2" key="1">
    <citation type="journal article" date="2020" name="Stud. Mycol.">
        <title>101 Dothideomycetes genomes: a test case for predicting lifestyles and emergence of pathogens.</title>
        <authorList>
            <person name="Haridas S."/>
            <person name="Albert R."/>
            <person name="Binder M."/>
            <person name="Bloem J."/>
            <person name="Labutti K."/>
            <person name="Salamov A."/>
            <person name="Andreopoulos B."/>
            <person name="Baker S."/>
            <person name="Barry K."/>
            <person name="Bills G."/>
            <person name="Bluhm B."/>
            <person name="Cannon C."/>
            <person name="Castanera R."/>
            <person name="Culley D."/>
            <person name="Daum C."/>
            <person name="Ezra D."/>
            <person name="Gonzalez J."/>
            <person name="Henrissat B."/>
            <person name="Kuo A."/>
            <person name="Liang C."/>
            <person name="Lipzen A."/>
            <person name="Lutzoni F."/>
            <person name="Magnuson J."/>
            <person name="Mondo S."/>
            <person name="Nolan M."/>
            <person name="Ohm R."/>
            <person name="Pangilinan J."/>
            <person name="Park H.-J."/>
            <person name="Ramirez L."/>
            <person name="Alfaro M."/>
            <person name="Sun H."/>
            <person name="Tritt A."/>
            <person name="Yoshinaga Y."/>
            <person name="Zwiers L.-H."/>
            <person name="Turgeon B."/>
            <person name="Goodwin S."/>
            <person name="Spatafora J."/>
            <person name="Crous P."/>
            <person name="Grigoriev I."/>
        </authorList>
    </citation>
    <scope>NUCLEOTIDE SEQUENCE</scope>
    <source>
        <strain evidence="2">CBS 133067</strain>
    </source>
</reference>
<dbReference type="EMBL" id="ML978124">
    <property type="protein sequence ID" value="KAF2100487.1"/>
    <property type="molecule type" value="Genomic_DNA"/>
</dbReference>
<evidence type="ECO:0008006" key="4">
    <source>
        <dbReference type="Google" id="ProtNLM"/>
    </source>
</evidence>
<protein>
    <recommendedName>
        <fullName evidence="4">WW domain-containing protein</fullName>
    </recommendedName>
</protein>
<gene>
    <name evidence="2" type="ORF">NA57DRAFT_54571</name>
</gene>
<dbReference type="AlphaFoldDB" id="A0A9P4IL71"/>
<feature type="compositionally biased region" description="Basic and acidic residues" evidence="1">
    <location>
        <begin position="145"/>
        <end position="164"/>
    </location>
</feature>
<keyword evidence="3" id="KW-1185">Reference proteome</keyword>
<feature type="region of interest" description="Disordered" evidence="1">
    <location>
        <begin position="92"/>
        <end position="164"/>
    </location>
</feature>
<comment type="caution">
    <text evidence="2">The sequence shown here is derived from an EMBL/GenBank/DDBJ whole genome shotgun (WGS) entry which is preliminary data.</text>
</comment>
<dbReference type="Gene3D" id="2.20.70.10">
    <property type="match status" value="1"/>
</dbReference>
<feature type="compositionally biased region" description="Basic and acidic residues" evidence="1">
    <location>
        <begin position="19"/>
        <end position="41"/>
    </location>
</feature>
<evidence type="ECO:0000313" key="2">
    <source>
        <dbReference type="EMBL" id="KAF2100487.1"/>
    </source>
</evidence>
<accession>A0A9P4IL71</accession>
<feature type="region of interest" description="Disordered" evidence="1">
    <location>
        <begin position="1"/>
        <end position="49"/>
    </location>
</feature>
<dbReference type="OrthoDB" id="2367685at2759"/>
<name>A0A9P4IL71_9PEZI</name>
<evidence type="ECO:0000256" key="1">
    <source>
        <dbReference type="SAM" id="MobiDB-lite"/>
    </source>
</evidence>
<organism evidence="2 3">
    <name type="scientific">Rhizodiscina lignyota</name>
    <dbReference type="NCBI Taxonomy" id="1504668"/>
    <lineage>
        <taxon>Eukaryota</taxon>
        <taxon>Fungi</taxon>
        <taxon>Dikarya</taxon>
        <taxon>Ascomycota</taxon>
        <taxon>Pezizomycotina</taxon>
        <taxon>Dothideomycetes</taxon>
        <taxon>Pleosporomycetidae</taxon>
        <taxon>Aulographales</taxon>
        <taxon>Rhizodiscinaceae</taxon>
        <taxon>Rhizodiscina</taxon>
    </lineage>
</organism>
<sequence length="272" mass="30435">MADEPKEAPPSYENATGKSKAETRNGIPPDHRRSMEDEHRPLPKGWVRQFDTAHNHQFFVDTTADPPRSMWHHPYDDDEYLKSLPKEERENINRLQKSISLKDIEAESSDEEGHAGPSRTAGAPEISGSSGQPTGIHKFGRRLKDKVTQTTHEERETSRRQRAELERQQYEQHLAYRRALSQAIQSGQPQYLGKDRNGRDVYIEPPSGPGAPRGAYGYNPYTQGPYANNPNARFIRPQYDYNRPVGYGYGGGLGLPLVGGLLGGALLGAALF</sequence>
<proteinExistence type="predicted"/>
<dbReference type="Proteomes" id="UP000799772">
    <property type="component" value="Unassembled WGS sequence"/>
</dbReference>